<dbReference type="EMBL" id="LN847244">
    <property type="protein sequence ID" value="CRI49149.1"/>
    <property type="molecule type" value="Genomic_DNA"/>
</dbReference>
<evidence type="ECO:0000313" key="8">
    <source>
        <dbReference type="EMBL" id="CRI49149.1"/>
    </source>
</evidence>
<dbReference type="AlphaFoldDB" id="A0A0F7WM12"/>
<feature type="transmembrane region" description="Helical" evidence="1">
    <location>
        <begin position="20"/>
        <end position="39"/>
    </location>
</feature>
<evidence type="ECO:0000313" key="6">
    <source>
        <dbReference type="EMBL" id="CRI45725.1"/>
    </source>
</evidence>
<evidence type="ECO:0000313" key="11">
    <source>
        <dbReference type="EMBL" id="CRI52537.1"/>
    </source>
</evidence>
<accession>A0A0F7WM12</accession>
<evidence type="ECO:0000313" key="10">
    <source>
        <dbReference type="EMBL" id="CRI51406.1"/>
    </source>
</evidence>
<protein>
    <submittedName>
        <fullName evidence="4">Uncharacterized protein</fullName>
    </submittedName>
</protein>
<dbReference type="EMBL" id="LN847240">
    <property type="protein sequence ID" value="CRI50279.1"/>
    <property type="molecule type" value="Genomic_DNA"/>
</dbReference>
<proteinExistence type="predicted"/>
<dbReference type="EMBL" id="LN846998">
    <property type="protein sequence ID" value="CRI37863.1"/>
    <property type="molecule type" value="Genomic_DNA"/>
</dbReference>
<evidence type="ECO:0000313" key="4">
    <source>
        <dbReference type="EMBL" id="CRI41260.1"/>
    </source>
</evidence>
<dbReference type="EMBL" id="LN847245">
    <property type="protein sequence ID" value="CRI51406.1"/>
    <property type="molecule type" value="Genomic_DNA"/>
</dbReference>
<evidence type="ECO:0000313" key="5">
    <source>
        <dbReference type="EMBL" id="CRI43488.1"/>
    </source>
</evidence>
<sequence>MKSFYLASLKITCLRSFLSYFLSSSRPVVFLLFFTVQYISELSELFNLIISRFLLAMDESF</sequence>
<organism evidence="4">
    <name type="scientific">Chlamydia pneumoniae</name>
    <name type="common">Chlamydophila pneumoniae</name>
    <dbReference type="NCBI Taxonomy" id="83558"/>
    <lineage>
        <taxon>Bacteria</taxon>
        <taxon>Pseudomonadati</taxon>
        <taxon>Chlamydiota</taxon>
        <taxon>Chlamydiia</taxon>
        <taxon>Chlamydiales</taxon>
        <taxon>Chlamydiaceae</taxon>
        <taxon>Chlamydia/Chlamydophila group</taxon>
        <taxon>Chlamydia</taxon>
    </lineage>
</organism>
<gene>
    <name evidence="2" type="ORF">BN1224_CV15_B_01860</name>
    <name evidence="4" type="ORF">BN1224_GiD_A_02610</name>
    <name evidence="5" type="ORF">BN1224_H12_CD_00040</name>
    <name evidence="6" type="ORF">BN1224_MUL2216_D_01050</name>
    <name evidence="7" type="ORF">BN1224_Panola_E_00710</name>
    <name evidence="9" type="ORF">BN1224_PB1_B_02480</name>
    <name evidence="8" type="ORF">BN1224_U1271_C_00890</name>
    <name evidence="10" type="ORF">BN1224_UZG1_A_02610</name>
    <name evidence="11" type="ORF">BN1224_Wien2_E_00340</name>
    <name evidence="3" type="ORF">CWL029c_C_00890</name>
</gene>
<evidence type="ECO:0000313" key="3">
    <source>
        <dbReference type="EMBL" id="CRI40129.1"/>
    </source>
</evidence>
<dbReference type="EMBL" id="LN847003">
    <property type="protein sequence ID" value="CRI40129.1"/>
    <property type="molecule type" value="Genomic_DNA"/>
</dbReference>
<dbReference type="EMBL" id="LN847252">
    <property type="protein sequence ID" value="CRI52537.1"/>
    <property type="molecule type" value="Genomic_DNA"/>
</dbReference>
<keyword evidence="1" id="KW-0812">Transmembrane</keyword>
<dbReference type="EMBL" id="LN847140">
    <property type="protein sequence ID" value="CRI43488.1"/>
    <property type="molecule type" value="Genomic_DNA"/>
</dbReference>
<evidence type="ECO:0000313" key="7">
    <source>
        <dbReference type="EMBL" id="CRI46854.1"/>
    </source>
</evidence>
<keyword evidence="1" id="KW-1133">Transmembrane helix</keyword>
<dbReference type="EMBL" id="LN847231">
    <property type="protein sequence ID" value="CRI46854.1"/>
    <property type="molecule type" value="Genomic_DNA"/>
</dbReference>
<reference evidence="4" key="1">
    <citation type="submission" date="2015-05" db="EMBL/GenBank/DDBJ databases">
        <authorList>
            <person name="Rattei Thomas"/>
        </authorList>
    </citation>
    <scope>NUCLEOTIDE SEQUENCE</scope>
    <source>
        <strain evidence="2">CV15</strain>
        <strain evidence="3">CWL029c</strain>
        <strain evidence="4">GiD</strain>
        <strain evidence="5">H12</strain>
        <strain evidence="6">MUL2216</strain>
        <strain evidence="7">Panola</strain>
        <strain evidence="9">PB1</strain>
        <strain evidence="8">U1271</strain>
        <strain evidence="10">UZG1</strain>
        <strain evidence="11">Wien2</strain>
    </source>
</reference>
<dbReference type="EMBL" id="LN847225">
    <property type="protein sequence ID" value="CRI45725.1"/>
    <property type="molecule type" value="Genomic_DNA"/>
</dbReference>
<keyword evidence="1" id="KW-0472">Membrane</keyword>
<evidence type="ECO:0000256" key="1">
    <source>
        <dbReference type="SAM" id="Phobius"/>
    </source>
</evidence>
<evidence type="ECO:0000313" key="2">
    <source>
        <dbReference type="EMBL" id="CRI37863.1"/>
    </source>
</evidence>
<name>A0A0F7WM12_CHLPN</name>
<dbReference type="EMBL" id="LN847008">
    <property type="protein sequence ID" value="CRI41260.1"/>
    <property type="molecule type" value="Genomic_DNA"/>
</dbReference>
<evidence type="ECO:0000313" key="9">
    <source>
        <dbReference type="EMBL" id="CRI50279.1"/>
    </source>
</evidence>